<comment type="caution">
    <text evidence="1">The sequence shown here is derived from an EMBL/GenBank/DDBJ whole genome shotgun (WGS) entry which is preliminary data.</text>
</comment>
<evidence type="ECO:0000313" key="2">
    <source>
        <dbReference type="Proteomes" id="UP000516437"/>
    </source>
</evidence>
<protein>
    <submittedName>
        <fullName evidence="1">Uncharacterized protein</fullName>
    </submittedName>
</protein>
<accession>A0A6A1VUW8</accession>
<reference evidence="1 2" key="1">
    <citation type="journal article" date="2019" name="Plant Biotechnol. J.">
        <title>The red bayberry genome and genetic basis of sex determination.</title>
        <authorList>
            <person name="Jia H.M."/>
            <person name="Jia H.J."/>
            <person name="Cai Q.L."/>
            <person name="Wang Y."/>
            <person name="Zhao H.B."/>
            <person name="Yang W.F."/>
            <person name="Wang G.Y."/>
            <person name="Li Y.H."/>
            <person name="Zhan D.L."/>
            <person name="Shen Y.T."/>
            <person name="Niu Q.F."/>
            <person name="Chang L."/>
            <person name="Qiu J."/>
            <person name="Zhao L."/>
            <person name="Xie H.B."/>
            <person name="Fu W.Y."/>
            <person name="Jin J."/>
            <person name="Li X.W."/>
            <person name="Jiao Y."/>
            <person name="Zhou C.C."/>
            <person name="Tu T."/>
            <person name="Chai C.Y."/>
            <person name="Gao J.L."/>
            <person name="Fan L.J."/>
            <person name="van de Weg E."/>
            <person name="Wang J.Y."/>
            <person name="Gao Z.S."/>
        </authorList>
    </citation>
    <scope>NUCLEOTIDE SEQUENCE [LARGE SCALE GENOMIC DNA]</scope>
    <source>
        <tissue evidence="1">Leaves</tissue>
    </source>
</reference>
<organism evidence="1 2">
    <name type="scientific">Morella rubra</name>
    <name type="common">Chinese bayberry</name>
    <dbReference type="NCBI Taxonomy" id="262757"/>
    <lineage>
        <taxon>Eukaryota</taxon>
        <taxon>Viridiplantae</taxon>
        <taxon>Streptophyta</taxon>
        <taxon>Embryophyta</taxon>
        <taxon>Tracheophyta</taxon>
        <taxon>Spermatophyta</taxon>
        <taxon>Magnoliopsida</taxon>
        <taxon>eudicotyledons</taxon>
        <taxon>Gunneridae</taxon>
        <taxon>Pentapetalae</taxon>
        <taxon>rosids</taxon>
        <taxon>fabids</taxon>
        <taxon>Fagales</taxon>
        <taxon>Myricaceae</taxon>
        <taxon>Morella</taxon>
    </lineage>
</organism>
<sequence>MSEQMILKQLYEEGVLNLGSKKVFLHSSASSPAQKLEIMSFVEGEEGKEKHGSTLQHLEKENNFLFGANGRSHESENGIGVPEFAAETSLYWCHITAQGY</sequence>
<dbReference type="Proteomes" id="UP000516437">
    <property type="component" value="Chromosome 4"/>
</dbReference>
<keyword evidence="2" id="KW-1185">Reference proteome</keyword>
<dbReference type="EMBL" id="RXIC02000022">
    <property type="protein sequence ID" value="KAB1216505.1"/>
    <property type="molecule type" value="Genomic_DNA"/>
</dbReference>
<proteinExistence type="predicted"/>
<name>A0A6A1VUW8_9ROSI</name>
<gene>
    <name evidence="1" type="ORF">CJ030_MR4G023082</name>
</gene>
<dbReference type="AlphaFoldDB" id="A0A6A1VUW8"/>
<evidence type="ECO:0000313" key="1">
    <source>
        <dbReference type="EMBL" id="KAB1216505.1"/>
    </source>
</evidence>